<dbReference type="GO" id="GO:0016787">
    <property type="term" value="F:hydrolase activity"/>
    <property type="evidence" value="ECO:0007669"/>
    <property type="project" value="UniProtKB-KW"/>
</dbReference>
<feature type="transmembrane region" description="Helical" evidence="1">
    <location>
        <begin position="65"/>
        <end position="82"/>
    </location>
</feature>
<evidence type="ECO:0000313" key="3">
    <source>
        <dbReference type="Proteomes" id="UP000656548"/>
    </source>
</evidence>
<gene>
    <name evidence="2" type="ORF">H4W30_007542</name>
</gene>
<dbReference type="Pfam" id="PF04307">
    <property type="entry name" value="YdjM"/>
    <property type="match status" value="1"/>
</dbReference>
<dbReference type="InterPro" id="IPR007404">
    <property type="entry name" value="YdjM-like"/>
</dbReference>
<feature type="transmembrane region" description="Helical" evidence="1">
    <location>
        <begin position="160"/>
        <end position="181"/>
    </location>
</feature>
<keyword evidence="1" id="KW-0812">Transmembrane</keyword>
<keyword evidence="3" id="KW-1185">Reference proteome</keyword>
<accession>A0ABR9LIE1</accession>
<sequence>MSGALYRATKGPRDEQCDGTHRHATHTVLFALVIGAVCWATTTAWGGWAVLGWLAFGLLLAYDRLGALMLVPFGIAAASWWTQIDGPAGLGPAALTALEESAGWLGIAVAAGAITHCLGDALTESGCPFLFPLPIAGETWYELRPPSLLRFHTGKKVENWLVFPLVVLGCVAAIPGVWPYLVEAFHSPGSVATASFSLETR</sequence>
<feature type="transmembrane region" description="Helical" evidence="1">
    <location>
        <begin position="28"/>
        <end position="53"/>
    </location>
</feature>
<dbReference type="RefSeq" id="WP_318780743.1">
    <property type="nucleotide sequence ID" value="NZ_JADBEJ010000006.1"/>
</dbReference>
<keyword evidence="1" id="KW-0472">Membrane</keyword>
<keyword evidence="2" id="KW-0378">Hydrolase</keyword>
<organism evidence="2 3">
    <name type="scientific">Amycolatopsis roodepoortensis</name>
    <dbReference type="NCBI Taxonomy" id="700274"/>
    <lineage>
        <taxon>Bacteria</taxon>
        <taxon>Bacillati</taxon>
        <taxon>Actinomycetota</taxon>
        <taxon>Actinomycetes</taxon>
        <taxon>Pseudonocardiales</taxon>
        <taxon>Pseudonocardiaceae</taxon>
        <taxon>Amycolatopsis</taxon>
    </lineage>
</organism>
<comment type="caution">
    <text evidence="2">The sequence shown here is derived from an EMBL/GenBank/DDBJ whole genome shotgun (WGS) entry which is preliminary data.</text>
</comment>
<dbReference type="EMBL" id="JADBEJ010000006">
    <property type="protein sequence ID" value="MBE1580461.1"/>
    <property type="molecule type" value="Genomic_DNA"/>
</dbReference>
<name>A0ABR9LIE1_9PSEU</name>
<protein>
    <submittedName>
        <fullName evidence="2">Membrane-bound metal-dependent hydrolase YbcI (DUF457 family)</fullName>
    </submittedName>
</protein>
<evidence type="ECO:0000256" key="1">
    <source>
        <dbReference type="SAM" id="Phobius"/>
    </source>
</evidence>
<dbReference type="Proteomes" id="UP000656548">
    <property type="component" value="Unassembled WGS sequence"/>
</dbReference>
<evidence type="ECO:0000313" key="2">
    <source>
        <dbReference type="EMBL" id="MBE1580461.1"/>
    </source>
</evidence>
<proteinExistence type="predicted"/>
<reference evidence="2 3" key="1">
    <citation type="submission" date="2020-10" db="EMBL/GenBank/DDBJ databases">
        <title>Sequencing the genomes of 1000 actinobacteria strains.</title>
        <authorList>
            <person name="Klenk H.-P."/>
        </authorList>
    </citation>
    <scope>NUCLEOTIDE SEQUENCE [LARGE SCALE GENOMIC DNA]</scope>
    <source>
        <strain evidence="2 3">DSM 46661</strain>
    </source>
</reference>
<keyword evidence="1" id="KW-1133">Transmembrane helix</keyword>